<keyword evidence="2" id="KW-1185">Reference proteome</keyword>
<reference evidence="1 2" key="1">
    <citation type="submission" date="2021-06" db="EMBL/GenBank/DDBJ databases">
        <title>Caerostris darwini draft genome.</title>
        <authorList>
            <person name="Kono N."/>
            <person name="Arakawa K."/>
        </authorList>
    </citation>
    <scope>NUCLEOTIDE SEQUENCE [LARGE SCALE GENOMIC DNA]</scope>
</reference>
<comment type="caution">
    <text evidence="1">The sequence shown here is derived from an EMBL/GenBank/DDBJ whole genome shotgun (WGS) entry which is preliminary data.</text>
</comment>
<gene>
    <name evidence="1" type="ORF">CDAR_475881</name>
</gene>
<protein>
    <submittedName>
        <fullName evidence="1">Uncharacterized protein</fullName>
    </submittedName>
</protein>
<organism evidence="1 2">
    <name type="scientific">Caerostris darwini</name>
    <dbReference type="NCBI Taxonomy" id="1538125"/>
    <lineage>
        <taxon>Eukaryota</taxon>
        <taxon>Metazoa</taxon>
        <taxon>Ecdysozoa</taxon>
        <taxon>Arthropoda</taxon>
        <taxon>Chelicerata</taxon>
        <taxon>Arachnida</taxon>
        <taxon>Araneae</taxon>
        <taxon>Araneomorphae</taxon>
        <taxon>Entelegynae</taxon>
        <taxon>Araneoidea</taxon>
        <taxon>Araneidae</taxon>
        <taxon>Caerostris</taxon>
    </lineage>
</organism>
<dbReference type="Proteomes" id="UP001054837">
    <property type="component" value="Unassembled WGS sequence"/>
</dbReference>
<evidence type="ECO:0000313" key="2">
    <source>
        <dbReference type="Proteomes" id="UP001054837"/>
    </source>
</evidence>
<name>A0AAV4P8Q4_9ARAC</name>
<sequence>MLSIVLISRNCGLIKVLNLESSSHFHRNGPFIRGWANNGGTPQLYSWGACCGRPVPRFLPNPAPFSEEPPRYCPAILPTGTARMGLYVPTSG</sequence>
<evidence type="ECO:0000313" key="1">
    <source>
        <dbReference type="EMBL" id="GIX93414.1"/>
    </source>
</evidence>
<dbReference type="EMBL" id="BPLQ01002493">
    <property type="protein sequence ID" value="GIX93414.1"/>
    <property type="molecule type" value="Genomic_DNA"/>
</dbReference>
<proteinExistence type="predicted"/>
<accession>A0AAV4P8Q4</accession>
<dbReference type="AlphaFoldDB" id="A0AAV4P8Q4"/>